<proteinExistence type="predicted"/>
<protein>
    <submittedName>
        <fullName evidence="1">Uncharacterized protein</fullName>
    </submittedName>
</protein>
<dbReference type="Proteomes" id="UP000738349">
    <property type="component" value="Unassembled WGS sequence"/>
</dbReference>
<reference evidence="1" key="1">
    <citation type="journal article" date="2021" name="Nat. Commun.">
        <title>Genetic determinants of endophytism in the Arabidopsis root mycobiome.</title>
        <authorList>
            <person name="Mesny F."/>
            <person name="Miyauchi S."/>
            <person name="Thiergart T."/>
            <person name="Pickel B."/>
            <person name="Atanasova L."/>
            <person name="Karlsson M."/>
            <person name="Huettel B."/>
            <person name="Barry K.W."/>
            <person name="Haridas S."/>
            <person name="Chen C."/>
            <person name="Bauer D."/>
            <person name="Andreopoulos W."/>
            <person name="Pangilinan J."/>
            <person name="LaButti K."/>
            <person name="Riley R."/>
            <person name="Lipzen A."/>
            <person name="Clum A."/>
            <person name="Drula E."/>
            <person name="Henrissat B."/>
            <person name="Kohler A."/>
            <person name="Grigoriev I.V."/>
            <person name="Martin F.M."/>
            <person name="Hacquard S."/>
        </authorList>
    </citation>
    <scope>NUCLEOTIDE SEQUENCE</scope>
    <source>
        <strain evidence="1">MPI-CAGE-AT-0147</strain>
    </source>
</reference>
<evidence type="ECO:0000313" key="2">
    <source>
        <dbReference type="Proteomes" id="UP000738349"/>
    </source>
</evidence>
<organism evidence="1 2">
    <name type="scientific">Dactylonectria macrodidyma</name>
    <dbReference type="NCBI Taxonomy" id="307937"/>
    <lineage>
        <taxon>Eukaryota</taxon>
        <taxon>Fungi</taxon>
        <taxon>Dikarya</taxon>
        <taxon>Ascomycota</taxon>
        <taxon>Pezizomycotina</taxon>
        <taxon>Sordariomycetes</taxon>
        <taxon>Hypocreomycetidae</taxon>
        <taxon>Hypocreales</taxon>
        <taxon>Nectriaceae</taxon>
        <taxon>Dactylonectria</taxon>
    </lineage>
</organism>
<keyword evidence="2" id="KW-1185">Reference proteome</keyword>
<gene>
    <name evidence="1" type="ORF">EDB81DRAFT_888825</name>
</gene>
<evidence type="ECO:0000313" key="1">
    <source>
        <dbReference type="EMBL" id="KAH7129057.1"/>
    </source>
</evidence>
<dbReference type="EMBL" id="JAGMUV010000018">
    <property type="protein sequence ID" value="KAH7129057.1"/>
    <property type="molecule type" value="Genomic_DNA"/>
</dbReference>
<accession>A0A9P9E1U0</accession>
<name>A0A9P9E1U0_9HYPO</name>
<sequence>MLKGAVKVIHVVSGKSSIDVIAKHDTFITNPYAASMSAMNIVTSKFSGLNREQGMLFLGIALVLWLLICTKEIDPITNEINANMVPTDSKSERHAPRFEREFMLEESAKEVLPVVNRSSIGRGDASQFLTNLEINSGYRVLAD</sequence>
<dbReference type="AlphaFoldDB" id="A0A9P9E1U0"/>
<comment type="caution">
    <text evidence="1">The sequence shown here is derived from an EMBL/GenBank/DDBJ whole genome shotgun (WGS) entry which is preliminary data.</text>
</comment>